<dbReference type="Proteomes" id="UP001266305">
    <property type="component" value="Unassembled WGS sequence"/>
</dbReference>
<keyword evidence="3" id="KW-1185">Reference proteome</keyword>
<proteinExistence type="predicted"/>
<dbReference type="EMBL" id="JASSZA010000007">
    <property type="protein sequence ID" value="KAK2107295.1"/>
    <property type="molecule type" value="Genomic_DNA"/>
</dbReference>
<evidence type="ECO:0000256" key="1">
    <source>
        <dbReference type="SAM" id="MobiDB-lite"/>
    </source>
</evidence>
<comment type="caution">
    <text evidence="2">The sequence shown here is derived from an EMBL/GenBank/DDBJ whole genome shotgun (WGS) entry which is preliminary data.</text>
</comment>
<organism evidence="2 3">
    <name type="scientific">Saguinus oedipus</name>
    <name type="common">Cotton-top tamarin</name>
    <name type="synonym">Oedipomidas oedipus</name>
    <dbReference type="NCBI Taxonomy" id="9490"/>
    <lineage>
        <taxon>Eukaryota</taxon>
        <taxon>Metazoa</taxon>
        <taxon>Chordata</taxon>
        <taxon>Craniata</taxon>
        <taxon>Vertebrata</taxon>
        <taxon>Euteleostomi</taxon>
        <taxon>Mammalia</taxon>
        <taxon>Eutheria</taxon>
        <taxon>Euarchontoglires</taxon>
        <taxon>Primates</taxon>
        <taxon>Haplorrhini</taxon>
        <taxon>Platyrrhini</taxon>
        <taxon>Cebidae</taxon>
        <taxon>Callitrichinae</taxon>
        <taxon>Saguinus</taxon>
    </lineage>
</organism>
<feature type="region of interest" description="Disordered" evidence="1">
    <location>
        <begin position="29"/>
        <end position="68"/>
    </location>
</feature>
<accession>A0ABQ9VDY6</accession>
<evidence type="ECO:0000313" key="2">
    <source>
        <dbReference type="EMBL" id="KAK2107295.1"/>
    </source>
</evidence>
<reference evidence="2 3" key="1">
    <citation type="submission" date="2023-05" db="EMBL/GenBank/DDBJ databases">
        <title>B98-5 Cell Line De Novo Hybrid Assembly: An Optical Mapping Approach.</title>
        <authorList>
            <person name="Kananen K."/>
            <person name="Auerbach J.A."/>
            <person name="Kautto E."/>
            <person name="Blachly J.S."/>
        </authorList>
    </citation>
    <scope>NUCLEOTIDE SEQUENCE [LARGE SCALE GENOMIC DNA]</scope>
    <source>
        <strain evidence="2">B95-8</strain>
        <tissue evidence="2">Cell line</tissue>
    </source>
</reference>
<evidence type="ECO:0000313" key="3">
    <source>
        <dbReference type="Proteomes" id="UP001266305"/>
    </source>
</evidence>
<protein>
    <submittedName>
        <fullName evidence="2">Uncharacterized protein</fullName>
    </submittedName>
</protein>
<name>A0ABQ9VDY6_SAGOE</name>
<gene>
    <name evidence="2" type="ORF">P7K49_016809</name>
</gene>
<feature type="non-terminal residue" evidence="2">
    <location>
        <position position="1"/>
    </location>
</feature>
<sequence>DAYESMLQSDKAIIWHARAYQNNLLRHSSGCSSNAKRMSSAHPALQGQSPESLVKPKETGVVCHRKRK</sequence>